<evidence type="ECO:0000256" key="6">
    <source>
        <dbReference type="ARBA" id="ARBA00005927"/>
    </source>
</evidence>
<keyword evidence="21" id="KW-1185">Reference proteome</keyword>
<evidence type="ECO:0000256" key="16">
    <source>
        <dbReference type="ARBA" id="ARBA00068101"/>
    </source>
</evidence>
<evidence type="ECO:0000256" key="15">
    <source>
        <dbReference type="ARBA" id="ARBA00023136"/>
    </source>
</evidence>
<feature type="region of interest" description="Disordered" evidence="18">
    <location>
        <begin position="1030"/>
        <end position="1120"/>
    </location>
</feature>
<feature type="region of interest" description="Disordered" evidence="18">
    <location>
        <begin position="745"/>
        <end position="872"/>
    </location>
</feature>
<feature type="compositionally biased region" description="Polar residues" evidence="18">
    <location>
        <begin position="2015"/>
        <end position="2038"/>
    </location>
</feature>
<evidence type="ECO:0000256" key="12">
    <source>
        <dbReference type="ARBA" id="ARBA00022892"/>
    </source>
</evidence>
<feature type="compositionally biased region" description="Polar residues" evidence="18">
    <location>
        <begin position="111"/>
        <end position="127"/>
    </location>
</feature>
<gene>
    <name evidence="20" type="ORF">NDU88_012349</name>
</gene>
<evidence type="ECO:0000256" key="7">
    <source>
        <dbReference type="ARBA" id="ARBA00022448"/>
    </source>
</evidence>
<dbReference type="GO" id="GO:0016192">
    <property type="term" value="P:vesicle-mediated transport"/>
    <property type="evidence" value="ECO:0007669"/>
    <property type="project" value="UniProtKB-KW"/>
</dbReference>
<dbReference type="GO" id="GO:0005789">
    <property type="term" value="C:endoplasmic reticulum membrane"/>
    <property type="evidence" value="ECO:0007669"/>
    <property type="project" value="UniProtKB-SubCell"/>
</dbReference>
<evidence type="ECO:0000256" key="8">
    <source>
        <dbReference type="ARBA" id="ARBA00022490"/>
    </source>
</evidence>
<dbReference type="PANTHER" id="PTHR13402">
    <property type="entry name" value="RGPR-RELATED"/>
    <property type="match status" value="1"/>
</dbReference>
<evidence type="ECO:0000259" key="19">
    <source>
        <dbReference type="Pfam" id="PF12931"/>
    </source>
</evidence>
<dbReference type="GO" id="GO:0007029">
    <property type="term" value="P:endoplasmic reticulum organization"/>
    <property type="evidence" value="ECO:0007669"/>
    <property type="project" value="UniProtKB-ARBA"/>
</dbReference>
<feature type="compositionally biased region" description="Polar residues" evidence="18">
    <location>
        <begin position="832"/>
        <end position="848"/>
    </location>
</feature>
<feature type="region of interest" description="Disordered" evidence="18">
    <location>
        <begin position="154"/>
        <end position="299"/>
    </location>
</feature>
<keyword evidence="7" id="KW-0813">Transport</keyword>
<evidence type="ECO:0000256" key="10">
    <source>
        <dbReference type="ARBA" id="ARBA00022824"/>
    </source>
</evidence>
<keyword evidence="12" id="KW-0931">ER-Golgi transport</keyword>
<feature type="compositionally biased region" description="Basic and acidic residues" evidence="18">
    <location>
        <begin position="1885"/>
        <end position="1906"/>
    </location>
</feature>
<dbReference type="GO" id="GO:0070973">
    <property type="term" value="P:protein localization to endoplasmic reticulum exit site"/>
    <property type="evidence" value="ECO:0007669"/>
    <property type="project" value="TreeGrafter"/>
</dbReference>
<feature type="compositionally biased region" description="Polar residues" evidence="18">
    <location>
        <begin position="1801"/>
        <end position="1811"/>
    </location>
</feature>
<protein>
    <recommendedName>
        <fullName evidence="16">Protein transport protein Sec16A</fullName>
    </recommendedName>
    <alternativeName>
        <fullName evidence="17">SEC16 homolog A</fullName>
    </alternativeName>
</protein>
<dbReference type="GO" id="GO:0005829">
    <property type="term" value="C:cytosol"/>
    <property type="evidence" value="ECO:0007669"/>
    <property type="project" value="UniProtKB-SubCell"/>
</dbReference>
<evidence type="ECO:0000256" key="4">
    <source>
        <dbReference type="ARBA" id="ARBA00004524"/>
    </source>
</evidence>
<dbReference type="InterPro" id="IPR024298">
    <property type="entry name" value="Sec16_Sec23-bd"/>
</dbReference>
<keyword evidence="15" id="KW-0472">Membrane</keyword>
<feature type="compositionally biased region" description="Low complexity" evidence="18">
    <location>
        <begin position="1817"/>
        <end position="1828"/>
    </location>
</feature>
<keyword evidence="11" id="KW-0492">Microsome</keyword>
<feature type="region of interest" description="Disordered" evidence="18">
    <location>
        <begin position="1689"/>
        <end position="2063"/>
    </location>
</feature>
<sequence>MFLAHNAESHLRNRTETASSQIPTDSGTISMFFKGDEAENEEIVPSEKQAGSQRVESDSYAQQSSAQAYISPLYVQQHAANIPPQAPVNMSSINETAPMGIEQYFSLSVSNQDDCSNPSDVNVNHKTQVGDPPVASGTQYDNVENLECVQNQEVLPSEPLDANSLSPSSSSDMFRYGPLPGPPVLKNSIAGHSEGGPNLETPDSVSHPVRSDSVSSGYSNVSHRSASSSTRPQELTGTFIQQESGKPEESPSGFFKQIDSSPIEGDSGGQNISKNNMHANLSNTPTPSPPKPTGIFQTSANSSFEPVRSHGIGVRPTEVDQAKMVGEVRENPEIQSKTRQTSTTVATSPGNLEQPPDNLENIFMPQAHPFFHLGIGDPSNVLQPLRAPSMEPTLLTLEKRPSSRAHGANKKCESPATTLWAQSELPVFGANVLLAPAAPAVHVPPKPRNKDIIQPPEVGILDLKSNSGPAHGQPSPEGNVSSENLENPPKIGDEEPFNSQTSSGYASLLSSPPTESLQNPLLVAQPNQSYNFSQPINFSMSSLPNQLNQQEGNCILGCDGKSVLTNHASQVQGLSGENGGTINKPPLSTDLPTSTLVLSTSVSQSMASDSLTQHTSQQIPLNLATSAQVKIKEEPILPKPGSNPQVPSSPGTVKNILTGSATVKLASPASHIDLHYNNSAILPNSLEEMSGALDFTMSRASSKDSATPFMQIQSNSVEGGPVFNRNSFLVGEGMNDRQSFYQQVTNDKQQPSALLSEHKQHSAPATVPTSSTEQPSASSYQMYPGSKSVQEATQKEMPTESNKPPLVPPTGSASQPFTSYDTARPDHAAERLQSSSAPAAPVSTNDPAGQQEHPRPPNCQTPQQGFGPGVDPSAYMYYRQPYEAYSAYPAAYPAADPRATYALSDPRAAHLYYQNAYGPYDPRYRPYDITNAAYVDPGRYHYVEPERPSSRCSRTSDRPSSRQGYGEDYGSQKAGWGPPSDYYGYYPSHYDYGDPSRWDPYHPAYDPRNRDPRRYWYGSDQDPYQRSDAYAYSSRTGGSEDPWQYDPRFDRSFDNEPEPTRGAYGDDFDRRSVHSEHSVHSIHSSRSVHSRRSSFSSQSQHSQVYRSQPDLTANAYDPTAEPTSLHSDYAYGLYSGNFDNQPSAADYSYGYPPETGWQPVEEVPARPLTPEKFSVPHVCARFGPGGHFLKVLPNLPSEGQPALVEVHSMETVLQHTPEQEEMRAFPGPLLKDETHKVDVINFAQNKSMECLRNDALLDKESASLLWDFIVLLCRQNGTVVGTDIAELLLQDHKTVWLPGKSPNEANLIDFSNEPLEQAEESVASQLSFLADVTGGTTDSIEKETERFRELLLYGRKKDALESAMKHGLWGHALLLASKMDSRTHARVMTRFANSLPINDPLQTVYQLMSGRMPAASTCCGDEKWGDWRPHLAMVLSNLTNNMDVETRTITTMGDTLASRGLLDASHFCYLMAQVGFGVYTKKTTKLVLIGSNHSLPFLKFSSNQAIHRTEAYEYAQSLGTQTCSLPNFQVFKFIYACRLAEVGLAAQAFHYCEVIAKTILKHPSYYSAVLISQLIEISSQLRFFDPQLKEKPEQELFIEPVWLVRLRHLDGQIKQGTIVYNIDRSTPQQYACSTSSSEMDQVSQTDSTGAPQEVGPGMENPLLAALIPNMMPPVQEVQLVLPDSQSILERPPLPIQQPPVSNDPPYPTTSPTFAPGTGFGPPPPNRGFVPPYAPEQMHTYPSNSGEQSLPSSPGGESVTELEWNQDPGLRRFSQDSPTKKTLYDTGIDYSGSVGKVAPGQRSRNASQSSTRMVYGGRSRTTSESSTHSMGSGRRNSASKQPSPPPIPEVDTSKKQDTSKGSNLKSSQRSGGSWFPLKIGWLMGKGKNEAHLPDDKNRSIVWDEKKQRWVNMDEPEGEESKPPPPPPQGIPKGSQAAPSGPGGPPNSSVNMFSIRAAGARGRYVDVLNPGGSRSRSSVPPPADLFAPLAPMSIPTNLFVPNAVPEDQQPAEGSGVEQVTNADQTTTDHSTEAQPSNQIPSGCELPASRVDGSQTGELSRCSSMSSLSREVSQHLNQAPVDTVQSSSSLGINLPSCRAATSCKSTAVEAESPFDASAQPILNSEATVLVKDPINNQFQRLREAHPLKNAGEPVIGAEKILYSSRL</sequence>
<dbReference type="GO" id="GO:0000139">
    <property type="term" value="C:Golgi membrane"/>
    <property type="evidence" value="ECO:0007669"/>
    <property type="project" value="UniProtKB-SubCell"/>
</dbReference>
<evidence type="ECO:0000256" key="18">
    <source>
        <dbReference type="SAM" id="MobiDB-lite"/>
    </source>
</evidence>
<dbReference type="Proteomes" id="UP001066276">
    <property type="component" value="Chromosome 6"/>
</dbReference>
<evidence type="ECO:0000256" key="1">
    <source>
        <dbReference type="ARBA" id="ARBA00004395"/>
    </source>
</evidence>
<feature type="compositionally biased region" description="Polar residues" evidence="18">
    <location>
        <begin position="1739"/>
        <end position="1751"/>
    </location>
</feature>
<feature type="compositionally biased region" description="Polar residues" evidence="18">
    <location>
        <begin position="767"/>
        <end position="792"/>
    </location>
</feature>
<evidence type="ECO:0000256" key="11">
    <source>
        <dbReference type="ARBA" id="ARBA00022848"/>
    </source>
</evidence>
<name>A0AAV7QZW0_PLEWA</name>
<evidence type="ECO:0000256" key="13">
    <source>
        <dbReference type="ARBA" id="ARBA00022927"/>
    </source>
</evidence>
<reference evidence="20" key="1">
    <citation type="journal article" date="2022" name="bioRxiv">
        <title>Sequencing and chromosome-scale assembly of the giantPleurodeles waltlgenome.</title>
        <authorList>
            <person name="Brown T."/>
            <person name="Elewa A."/>
            <person name="Iarovenko S."/>
            <person name="Subramanian E."/>
            <person name="Araus A.J."/>
            <person name="Petzold A."/>
            <person name="Susuki M."/>
            <person name="Suzuki K.-i.T."/>
            <person name="Hayashi T."/>
            <person name="Toyoda A."/>
            <person name="Oliveira C."/>
            <person name="Osipova E."/>
            <person name="Leigh N.D."/>
            <person name="Simon A."/>
            <person name="Yun M.H."/>
        </authorList>
    </citation>
    <scope>NUCLEOTIDE SEQUENCE</scope>
    <source>
        <strain evidence="20">20211129_DDA</strain>
        <tissue evidence="20">Liver</tissue>
    </source>
</reference>
<feature type="compositionally biased region" description="Low complexity" evidence="18">
    <location>
        <begin position="1968"/>
        <end position="1989"/>
    </location>
</feature>
<evidence type="ECO:0000256" key="17">
    <source>
        <dbReference type="ARBA" id="ARBA00083785"/>
    </source>
</evidence>
<evidence type="ECO:0000313" key="20">
    <source>
        <dbReference type="EMBL" id="KAJ1146067.1"/>
    </source>
</evidence>
<feature type="domain" description="Sec16 Sec23-binding" evidence="19">
    <location>
        <begin position="1348"/>
        <end position="1582"/>
    </location>
</feature>
<dbReference type="GO" id="GO:0007030">
    <property type="term" value="P:Golgi organization"/>
    <property type="evidence" value="ECO:0007669"/>
    <property type="project" value="TreeGrafter"/>
</dbReference>
<feature type="region of interest" description="Disordered" evidence="18">
    <location>
        <begin position="111"/>
        <end position="139"/>
    </location>
</feature>
<feature type="region of interest" description="Disordered" evidence="18">
    <location>
        <begin position="460"/>
        <end position="519"/>
    </location>
</feature>
<dbReference type="PANTHER" id="PTHR13402:SF13">
    <property type="entry name" value="PROTEIN TRANSPORT PROTEIN SEC16A"/>
    <property type="match status" value="1"/>
</dbReference>
<keyword evidence="9" id="KW-0597">Phosphoprotein</keyword>
<accession>A0AAV7QZW0</accession>
<dbReference type="CDD" id="cd09233">
    <property type="entry name" value="ACE1-Sec16-like"/>
    <property type="match status" value="1"/>
</dbReference>
<organism evidence="20 21">
    <name type="scientific">Pleurodeles waltl</name>
    <name type="common">Iberian ribbed newt</name>
    <dbReference type="NCBI Taxonomy" id="8319"/>
    <lineage>
        <taxon>Eukaryota</taxon>
        <taxon>Metazoa</taxon>
        <taxon>Chordata</taxon>
        <taxon>Craniata</taxon>
        <taxon>Vertebrata</taxon>
        <taxon>Euteleostomi</taxon>
        <taxon>Amphibia</taxon>
        <taxon>Batrachia</taxon>
        <taxon>Caudata</taxon>
        <taxon>Salamandroidea</taxon>
        <taxon>Salamandridae</taxon>
        <taxon>Pleurodelinae</taxon>
        <taxon>Pleurodeles</taxon>
    </lineage>
</organism>
<dbReference type="EMBL" id="JANPWB010000010">
    <property type="protein sequence ID" value="KAJ1146067.1"/>
    <property type="molecule type" value="Genomic_DNA"/>
</dbReference>
<dbReference type="GO" id="GO:0070971">
    <property type="term" value="C:endoplasmic reticulum exit site"/>
    <property type="evidence" value="ECO:0007669"/>
    <property type="project" value="UniProtKB-ARBA"/>
</dbReference>
<feature type="compositionally biased region" description="Polar residues" evidence="18">
    <location>
        <begin position="226"/>
        <end position="244"/>
    </location>
</feature>
<keyword evidence="8" id="KW-0963">Cytoplasm</keyword>
<dbReference type="Gene3D" id="1.25.40.1030">
    <property type="match status" value="1"/>
</dbReference>
<comment type="similarity">
    <text evidence="6">Belongs to the SEC16 family.</text>
</comment>
<feature type="compositionally biased region" description="Pro residues" evidence="18">
    <location>
        <begin position="1691"/>
        <end position="1708"/>
    </location>
</feature>
<keyword evidence="14" id="KW-0333">Golgi apparatus</keyword>
<feature type="compositionally biased region" description="Polar residues" evidence="18">
    <location>
        <begin position="1631"/>
        <end position="1650"/>
    </location>
</feature>
<evidence type="ECO:0000256" key="14">
    <source>
        <dbReference type="ARBA" id="ARBA00023034"/>
    </source>
</evidence>
<feature type="compositionally biased region" description="Low complexity" evidence="18">
    <location>
        <begin position="1093"/>
        <end position="1104"/>
    </location>
</feature>
<proteinExistence type="inferred from homology"/>
<feature type="compositionally biased region" description="Polar residues" evidence="18">
    <location>
        <begin position="269"/>
        <end position="283"/>
    </location>
</feature>
<feature type="region of interest" description="Disordered" evidence="18">
    <location>
        <begin position="1631"/>
        <end position="1659"/>
    </location>
</feature>
<feature type="compositionally biased region" description="Basic and acidic residues" evidence="18">
    <location>
        <begin position="940"/>
        <end position="960"/>
    </location>
</feature>
<dbReference type="GO" id="GO:0048471">
    <property type="term" value="C:perinuclear region of cytoplasm"/>
    <property type="evidence" value="ECO:0007669"/>
    <property type="project" value="UniProtKB-SubCell"/>
</dbReference>
<dbReference type="GO" id="GO:0051668">
    <property type="term" value="P:localization within membrane"/>
    <property type="evidence" value="ECO:0007669"/>
    <property type="project" value="UniProtKB-ARBA"/>
</dbReference>
<keyword evidence="10" id="KW-0256">Endoplasmic reticulum</keyword>
<feature type="region of interest" description="Disordered" evidence="18">
    <location>
        <begin position="940"/>
        <end position="973"/>
    </location>
</feature>
<feature type="compositionally biased region" description="Polar residues" evidence="18">
    <location>
        <begin position="811"/>
        <end position="821"/>
    </location>
</feature>
<evidence type="ECO:0000256" key="9">
    <source>
        <dbReference type="ARBA" id="ARBA00022553"/>
    </source>
</evidence>
<feature type="compositionally biased region" description="Low complexity" evidence="18">
    <location>
        <begin position="211"/>
        <end position="225"/>
    </location>
</feature>
<dbReference type="GO" id="GO:0012507">
    <property type="term" value="C:ER to Golgi transport vesicle membrane"/>
    <property type="evidence" value="ECO:0007669"/>
    <property type="project" value="TreeGrafter"/>
</dbReference>
<feature type="compositionally biased region" description="Low complexity" evidence="18">
    <location>
        <begin position="1929"/>
        <end position="1938"/>
    </location>
</feature>
<dbReference type="GO" id="GO:0015031">
    <property type="term" value="P:protein transport"/>
    <property type="evidence" value="ECO:0007669"/>
    <property type="project" value="UniProtKB-KW"/>
</dbReference>
<keyword evidence="13" id="KW-0653">Protein transport</keyword>
<evidence type="ECO:0000256" key="3">
    <source>
        <dbReference type="ARBA" id="ARBA00004514"/>
    </source>
</evidence>
<evidence type="ECO:0000313" key="21">
    <source>
        <dbReference type="Proteomes" id="UP001066276"/>
    </source>
</evidence>
<dbReference type="FunFam" id="1.25.40.1030:FF:000002">
    <property type="entry name" value="Protein transport protein sec16"/>
    <property type="match status" value="1"/>
</dbReference>
<feature type="compositionally biased region" description="Polar residues" evidence="18">
    <location>
        <begin position="497"/>
        <end position="519"/>
    </location>
</feature>
<feature type="region of interest" description="Disordered" evidence="18">
    <location>
        <begin position="327"/>
        <end position="359"/>
    </location>
</feature>
<comment type="subcellular location">
    <subcellularLocation>
        <location evidence="3">Cytoplasm</location>
        <location evidence="3">Cytosol</location>
    </subcellularLocation>
    <subcellularLocation>
        <location evidence="5">Cytoplasm</location>
        <location evidence="5">Perinuclear region</location>
    </subcellularLocation>
    <subcellularLocation>
        <location evidence="2">Endoplasmic reticulum membrane</location>
        <topology evidence="2">Peripheral membrane protein</topology>
    </subcellularLocation>
    <subcellularLocation>
        <location evidence="1">Golgi apparatus membrane</location>
        <topology evidence="1">Peripheral membrane protein</topology>
    </subcellularLocation>
    <subcellularLocation>
        <location evidence="4">Microsome membrane</location>
    </subcellularLocation>
</comment>
<evidence type="ECO:0000256" key="5">
    <source>
        <dbReference type="ARBA" id="ARBA00004556"/>
    </source>
</evidence>
<feature type="compositionally biased region" description="Basic and acidic residues" evidence="18">
    <location>
        <begin position="1768"/>
        <end position="1782"/>
    </location>
</feature>
<feature type="compositionally biased region" description="Polar residues" evidence="18">
    <location>
        <begin position="476"/>
        <end position="485"/>
    </location>
</feature>
<dbReference type="Pfam" id="PF12931">
    <property type="entry name" value="TPR_Sec16"/>
    <property type="match status" value="1"/>
</dbReference>
<feature type="region of interest" description="Disordered" evidence="18">
    <location>
        <begin position="1"/>
        <end position="63"/>
    </location>
</feature>
<evidence type="ECO:0000256" key="2">
    <source>
        <dbReference type="ARBA" id="ARBA00004406"/>
    </source>
</evidence>
<feature type="compositionally biased region" description="Polar residues" evidence="18">
    <location>
        <begin position="1858"/>
        <end position="1870"/>
    </location>
</feature>
<feature type="compositionally biased region" description="Basic and acidic residues" evidence="18">
    <location>
        <begin position="1067"/>
        <end position="1079"/>
    </location>
</feature>
<comment type="caution">
    <text evidence="20">The sequence shown here is derived from an EMBL/GenBank/DDBJ whole genome shotgun (WGS) entry which is preliminary data.</text>
</comment>
<feature type="compositionally biased region" description="Polar residues" evidence="18">
    <location>
        <begin position="333"/>
        <end position="351"/>
    </location>
</feature>
<feature type="compositionally biased region" description="Polar residues" evidence="18">
    <location>
        <begin position="16"/>
        <end position="29"/>
    </location>
</feature>